<dbReference type="AlphaFoldDB" id="G5IAX5"/>
<gene>
    <name evidence="2" type="ORF">HMPREF9473_00652</name>
</gene>
<keyword evidence="3" id="KW-1185">Reference proteome</keyword>
<organism evidence="2 3">
    <name type="scientific">Hungatella hathewayi WAL-18680</name>
    <dbReference type="NCBI Taxonomy" id="742737"/>
    <lineage>
        <taxon>Bacteria</taxon>
        <taxon>Bacillati</taxon>
        <taxon>Bacillota</taxon>
        <taxon>Clostridia</taxon>
        <taxon>Lachnospirales</taxon>
        <taxon>Lachnospiraceae</taxon>
        <taxon>Hungatella</taxon>
    </lineage>
</organism>
<comment type="caution">
    <text evidence="2">The sequence shown here is derived from an EMBL/GenBank/DDBJ whole genome shotgun (WGS) entry which is preliminary data.</text>
</comment>
<sequence length="239" mass="28142">MNLFLSFSGEARETFAVKFLNFFNNYGIHCWYDQHELFLGDNLKNSIIKEGVETANYCIIIINKSFLSRPWPCEEAKRLYESLESRKHNAIFPILLDIEKEEVRNSELDFLLNIKYQFLHTGESIDKIGLQILNRIFHDIAMQTKFATLNDALNYFKRLTLTNSIDIYNALNVVNNFDHTNYKERTIILICLTNLFFNNPYKKALNRISYTIYDNKDVSFDMYKIVESIFLINASIFSC</sequence>
<dbReference type="Gene3D" id="3.40.50.10140">
    <property type="entry name" value="Toll/interleukin-1 receptor homology (TIR) domain"/>
    <property type="match status" value="1"/>
</dbReference>
<feature type="domain" description="TIR" evidence="1">
    <location>
        <begin position="1"/>
        <end position="136"/>
    </location>
</feature>
<accession>G5IAX5</accession>
<dbReference type="EMBL" id="ADLN01000005">
    <property type="protein sequence ID" value="EHI61290.1"/>
    <property type="molecule type" value="Genomic_DNA"/>
</dbReference>
<dbReference type="Pfam" id="PF13676">
    <property type="entry name" value="TIR_2"/>
    <property type="match status" value="1"/>
</dbReference>
<dbReference type="HOGENOM" id="CLU_1159829_0_0_9"/>
<dbReference type="PATRIC" id="fig|742737.3.peg.651"/>
<protein>
    <recommendedName>
        <fullName evidence="1">TIR domain-containing protein</fullName>
    </recommendedName>
</protein>
<dbReference type="SUPFAM" id="SSF52200">
    <property type="entry name" value="Toll/Interleukin receptor TIR domain"/>
    <property type="match status" value="1"/>
</dbReference>
<reference evidence="2 3" key="1">
    <citation type="submission" date="2011-08" db="EMBL/GenBank/DDBJ databases">
        <title>The Genome Sequence of Clostridium hathewayi WAL-18680.</title>
        <authorList>
            <consortium name="The Broad Institute Genome Sequencing Platform"/>
            <person name="Earl A."/>
            <person name="Ward D."/>
            <person name="Feldgarden M."/>
            <person name="Gevers D."/>
            <person name="Finegold S.M."/>
            <person name="Summanen P.H."/>
            <person name="Molitoris D.R."/>
            <person name="Song M."/>
            <person name="Daigneault M."/>
            <person name="Allen-Vercoe E."/>
            <person name="Young S.K."/>
            <person name="Zeng Q."/>
            <person name="Gargeya S."/>
            <person name="Fitzgerald M."/>
            <person name="Haas B."/>
            <person name="Abouelleil A."/>
            <person name="Alvarado L."/>
            <person name="Arachchi H.M."/>
            <person name="Berlin A."/>
            <person name="Brown A."/>
            <person name="Chapman S.B."/>
            <person name="Chen Z."/>
            <person name="Dunbar C."/>
            <person name="Freedman E."/>
            <person name="Gearin G."/>
            <person name="Gellesch M."/>
            <person name="Goldberg J."/>
            <person name="Griggs A."/>
            <person name="Gujja S."/>
            <person name="Heiman D."/>
            <person name="Howarth C."/>
            <person name="Larson L."/>
            <person name="Lui A."/>
            <person name="MacDonald P.J.P."/>
            <person name="Montmayeur A."/>
            <person name="Murphy C."/>
            <person name="Neiman D."/>
            <person name="Pearson M."/>
            <person name="Priest M."/>
            <person name="Roberts A."/>
            <person name="Saif S."/>
            <person name="Shea T."/>
            <person name="Shenoy N."/>
            <person name="Sisk P."/>
            <person name="Stolte C."/>
            <person name="Sykes S."/>
            <person name="Wortman J."/>
            <person name="Nusbaum C."/>
            <person name="Birren B."/>
        </authorList>
    </citation>
    <scope>NUCLEOTIDE SEQUENCE [LARGE SCALE GENOMIC DNA]</scope>
    <source>
        <strain evidence="2 3">WAL-18680</strain>
    </source>
</reference>
<name>G5IAX5_9FIRM</name>
<evidence type="ECO:0000259" key="1">
    <source>
        <dbReference type="PROSITE" id="PS50104"/>
    </source>
</evidence>
<proteinExistence type="predicted"/>
<dbReference type="InterPro" id="IPR035897">
    <property type="entry name" value="Toll_tir_struct_dom_sf"/>
</dbReference>
<dbReference type="GO" id="GO:0007165">
    <property type="term" value="P:signal transduction"/>
    <property type="evidence" value="ECO:0007669"/>
    <property type="project" value="InterPro"/>
</dbReference>
<dbReference type="InterPro" id="IPR000157">
    <property type="entry name" value="TIR_dom"/>
</dbReference>
<evidence type="ECO:0000313" key="3">
    <source>
        <dbReference type="Proteomes" id="UP000005384"/>
    </source>
</evidence>
<dbReference type="Proteomes" id="UP000005384">
    <property type="component" value="Unassembled WGS sequence"/>
</dbReference>
<dbReference type="OrthoDB" id="1958035at2"/>
<dbReference type="RefSeq" id="WP_006778637.1">
    <property type="nucleotide sequence ID" value="NZ_CP040506.1"/>
</dbReference>
<dbReference type="PROSITE" id="PS50104">
    <property type="entry name" value="TIR"/>
    <property type="match status" value="1"/>
</dbReference>
<evidence type="ECO:0000313" key="2">
    <source>
        <dbReference type="EMBL" id="EHI61290.1"/>
    </source>
</evidence>